<dbReference type="Pfam" id="PF00005">
    <property type="entry name" value="ABC_tran"/>
    <property type="match status" value="1"/>
</dbReference>
<dbReference type="OrthoDB" id="2960217at2"/>
<dbReference type="RefSeq" id="WP_147665939.1">
    <property type="nucleotide sequence ID" value="NZ_VDUW01000002.1"/>
</dbReference>
<keyword evidence="1" id="KW-0813">Transport</keyword>
<dbReference type="PANTHER" id="PTHR42939:SF3">
    <property type="entry name" value="ABC TRANSPORTER ATP-BINDING COMPONENT"/>
    <property type="match status" value="1"/>
</dbReference>
<comment type="caution">
    <text evidence="5">The sequence shown here is derived from an EMBL/GenBank/DDBJ whole genome shotgun (WGS) entry which is preliminary data.</text>
</comment>
<dbReference type="InterPro" id="IPR027417">
    <property type="entry name" value="P-loop_NTPase"/>
</dbReference>
<sequence>MNPIVEIIALEKQMDTFHLGPLDAKIYPGTITTLIGNNNTGKSTILKIMMNLVKADKGNVKLFSTATNGLDENWKRKVAYFPQKAIGYDPFTGNTLKDMSSNCYSNWDEELFQHIVQIFHIPLDKKYSKLSPGAQQKLRIALTLPRDTQLLLLDEPTAFMDIPAKMLLTDLLVDWMEEDNRSIIISSHQIEEIKKLSDYLFVLHNGKYIGTFEKESLTENYFRYWLTKKASDITIPGKISLQGRELISNHPEETEQFLLHHDISWLDRKALDLEEIIHLFLK</sequence>
<dbReference type="InterPro" id="IPR003593">
    <property type="entry name" value="AAA+_ATPase"/>
</dbReference>
<evidence type="ECO:0000256" key="1">
    <source>
        <dbReference type="ARBA" id="ARBA00022448"/>
    </source>
</evidence>
<accession>A0A5C8NZ13</accession>
<dbReference type="EMBL" id="VDUW01000002">
    <property type="protein sequence ID" value="TXL66539.1"/>
    <property type="molecule type" value="Genomic_DNA"/>
</dbReference>
<keyword evidence="2" id="KW-0547">Nucleotide-binding</keyword>
<organism evidence="5 6">
    <name type="scientific">Cerasibacillus terrae</name>
    <dbReference type="NCBI Taxonomy" id="2498845"/>
    <lineage>
        <taxon>Bacteria</taxon>
        <taxon>Bacillati</taxon>
        <taxon>Bacillota</taxon>
        <taxon>Bacilli</taxon>
        <taxon>Bacillales</taxon>
        <taxon>Bacillaceae</taxon>
        <taxon>Cerasibacillus</taxon>
    </lineage>
</organism>
<dbReference type="SUPFAM" id="SSF52540">
    <property type="entry name" value="P-loop containing nucleoside triphosphate hydrolases"/>
    <property type="match status" value="1"/>
</dbReference>
<reference evidence="5 6" key="1">
    <citation type="submission" date="2019-06" db="EMBL/GenBank/DDBJ databases">
        <title>Cerasibacillus sp. nov., isolated from maize field.</title>
        <authorList>
            <person name="Lin S.-Y."/>
            <person name="Tsai C.-F."/>
            <person name="Young C.-C."/>
        </authorList>
    </citation>
    <scope>NUCLEOTIDE SEQUENCE [LARGE SCALE GENOMIC DNA]</scope>
    <source>
        <strain evidence="5 6">CC-CFT480</strain>
    </source>
</reference>
<evidence type="ECO:0000259" key="4">
    <source>
        <dbReference type="PROSITE" id="PS50893"/>
    </source>
</evidence>
<keyword evidence="6" id="KW-1185">Reference proteome</keyword>
<evidence type="ECO:0000313" key="6">
    <source>
        <dbReference type="Proteomes" id="UP000321574"/>
    </source>
</evidence>
<dbReference type="InterPro" id="IPR051782">
    <property type="entry name" value="ABC_Transporter_VariousFunc"/>
</dbReference>
<dbReference type="GO" id="GO:0016887">
    <property type="term" value="F:ATP hydrolysis activity"/>
    <property type="evidence" value="ECO:0007669"/>
    <property type="project" value="InterPro"/>
</dbReference>
<gene>
    <name evidence="5" type="ORF">FHP05_03900</name>
</gene>
<keyword evidence="3 5" id="KW-0067">ATP-binding</keyword>
<dbReference type="Gene3D" id="3.40.50.300">
    <property type="entry name" value="P-loop containing nucleotide triphosphate hydrolases"/>
    <property type="match status" value="1"/>
</dbReference>
<evidence type="ECO:0000256" key="2">
    <source>
        <dbReference type="ARBA" id="ARBA00022741"/>
    </source>
</evidence>
<dbReference type="PANTHER" id="PTHR42939">
    <property type="entry name" value="ABC TRANSPORTER ATP-BINDING PROTEIN ALBC-RELATED"/>
    <property type="match status" value="1"/>
</dbReference>
<dbReference type="GO" id="GO:0005524">
    <property type="term" value="F:ATP binding"/>
    <property type="evidence" value="ECO:0007669"/>
    <property type="project" value="UniProtKB-KW"/>
</dbReference>
<dbReference type="InterPro" id="IPR003439">
    <property type="entry name" value="ABC_transporter-like_ATP-bd"/>
</dbReference>
<dbReference type="PROSITE" id="PS50893">
    <property type="entry name" value="ABC_TRANSPORTER_2"/>
    <property type="match status" value="1"/>
</dbReference>
<dbReference type="AlphaFoldDB" id="A0A5C8NZ13"/>
<proteinExistence type="predicted"/>
<evidence type="ECO:0000256" key="3">
    <source>
        <dbReference type="ARBA" id="ARBA00022840"/>
    </source>
</evidence>
<protein>
    <submittedName>
        <fullName evidence="5">ABC transporter ATP-binding protein</fullName>
    </submittedName>
</protein>
<evidence type="ECO:0000313" key="5">
    <source>
        <dbReference type="EMBL" id="TXL66539.1"/>
    </source>
</evidence>
<feature type="domain" description="ABC transporter" evidence="4">
    <location>
        <begin position="2"/>
        <end position="230"/>
    </location>
</feature>
<dbReference type="SMART" id="SM00382">
    <property type="entry name" value="AAA"/>
    <property type="match status" value="1"/>
</dbReference>
<name>A0A5C8NZ13_9BACI</name>
<dbReference type="Proteomes" id="UP000321574">
    <property type="component" value="Unassembled WGS sequence"/>
</dbReference>